<dbReference type="EMBL" id="VSSQ01001704">
    <property type="protein sequence ID" value="MPM10517.1"/>
    <property type="molecule type" value="Genomic_DNA"/>
</dbReference>
<reference evidence="1" key="1">
    <citation type="submission" date="2019-08" db="EMBL/GenBank/DDBJ databases">
        <authorList>
            <person name="Kucharzyk K."/>
            <person name="Murdoch R.W."/>
            <person name="Higgins S."/>
            <person name="Loffler F."/>
        </authorList>
    </citation>
    <scope>NUCLEOTIDE SEQUENCE</scope>
</reference>
<dbReference type="AlphaFoldDB" id="A0A644X3H7"/>
<evidence type="ECO:0000313" key="1">
    <source>
        <dbReference type="EMBL" id="MPM10517.1"/>
    </source>
</evidence>
<organism evidence="1">
    <name type="scientific">bioreactor metagenome</name>
    <dbReference type="NCBI Taxonomy" id="1076179"/>
    <lineage>
        <taxon>unclassified sequences</taxon>
        <taxon>metagenomes</taxon>
        <taxon>ecological metagenomes</taxon>
    </lineage>
</organism>
<accession>A0A644X3H7</accession>
<name>A0A644X3H7_9ZZZZ</name>
<sequence>MQNQRRVVVVNAALVAFAITRRSKLAHRLCQRRAIQQQLRQTLIVPSIRAIARRQHHVQRQIFAAIQLGRFGQRGHIPIGLQIRQFGVVHRLEILRAHQVQKQLAIARQQREFQILVADTEAMPPQLDDVAAALVQIGAILQRTKRLITQRLHARVDVVRLHRIEQLVAQPRAQLLELGDQRITRKEGMQRIAGSQLIRALGQALDDAQRRIMHALRAALAFVLQRLALRFERLQQLLALGDDVVQKLFVFAKLALDFFQLHQQARKLFIALLGRLRQAQRIDDALREQRQLRCKLRHLLRTAQAAAALLGACAHLVQARVDGRDAVHHLRALRGVVDLQAAHQFREHVQRRRDARHLRQRLAQLHHGGRRLRLLVELL</sequence>
<proteinExistence type="predicted"/>
<protein>
    <submittedName>
        <fullName evidence="1">Uncharacterized protein</fullName>
    </submittedName>
</protein>
<gene>
    <name evidence="1" type="ORF">SDC9_56849</name>
</gene>
<comment type="caution">
    <text evidence="1">The sequence shown here is derived from an EMBL/GenBank/DDBJ whole genome shotgun (WGS) entry which is preliminary data.</text>
</comment>